<dbReference type="PROSITE" id="PS51257">
    <property type="entry name" value="PROKAR_LIPOPROTEIN"/>
    <property type="match status" value="1"/>
</dbReference>
<keyword evidence="2" id="KW-1185">Reference proteome</keyword>
<comment type="caution">
    <text evidence="1">The sequence shown here is derived from an EMBL/GenBank/DDBJ whole genome shotgun (WGS) entry which is preliminary data.</text>
</comment>
<dbReference type="InterPro" id="IPR036922">
    <property type="entry name" value="Rieske_2Fe-2S_sf"/>
</dbReference>
<evidence type="ECO:0000313" key="2">
    <source>
        <dbReference type="Proteomes" id="UP001500841"/>
    </source>
</evidence>
<gene>
    <name evidence="1" type="ORF">GCM10022392_23030</name>
</gene>
<reference evidence="2" key="1">
    <citation type="journal article" date="2019" name="Int. J. Syst. Evol. Microbiol.">
        <title>The Global Catalogue of Microorganisms (GCM) 10K type strain sequencing project: providing services to taxonomists for standard genome sequencing and annotation.</title>
        <authorList>
            <consortium name="The Broad Institute Genomics Platform"/>
            <consortium name="The Broad Institute Genome Sequencing Center for Infectious Disease"/>
            <person name="Wu L."/>
            <person name="Ma J."/>
        </authorList>
    </citation>
    <scope>NUCLEOTIDE SEQUENCE [LARGE SCALE GENOMIC DNA]</scope>
    <source>
        <strain evidence="2">JCM 17085</strain>
    </source>
</reference>
<protein>
    <recommendedName>
        <fullName evidence="3">Nitrite reductase/ring-hydroxylating ferredoxin subunit</fullName>
    </recommendedName>
</protein>
<sequence length="138" mass="14588">MAKKLGVVFALVVSFLSCGKASDYVPNVSVNLQMALTDPRLNALHNTGGAVIINGYGVAGLIIYRRATGGYAAYDRCSAYLPQNKCAVTLDNPSLTVTDPCSGAKWLLEDGTPTKAPAVKSLKAYAVITNGFEIFVQN</sequence>
<dbReference type="Gene3D" id="2.102.10.10">
    <property type="entry name" value="Rieske [2Fe-2S] iron-sulphur domain"/>
    <property type="match status" value="1"/>
</dbReference>
<dbReference type="RefSeq" id="WP_345104398.1">
    <property type="nucleotide sequence ID" value="NZ_BAABCV010000008.1"/>
</dbReference>
<organism evidence="1 2">
    <name type="scientific">Mucilaginibacter panaciglaebae</name>
    <dbReference type="NCBI Taxonomy" id="502331"/>
    <lineage>
        <taxon>Bacteria</taxon>
        <taxon>Pseudomonadati</taxon>
        <taxon>Bacteroidota</taxon>
        <taxon>Sphingobacteriia</taxon>
        <taxon>Sphingobacteriales</taxon>
        <taxon>Sphingobacteriaceae</taxon>
        <taxon>Mucilaginibacter</taxon>
    </lineage>
</organism>
<name>A0ABP7WXI9_9SPHI</name>
<dbReference type="EMBL" id="BAABCV010000008">
    <property type="protein sequence ID" value="GAA4098588.1"/>
    <property type="molecule type" value="Genomic_DNA"/>
</dbReference>
<proteinExistence type="predicted"/>
<accession>A0ABP7WXI9</accession>
<dbReference type="Proteomes" id="UP001500841">
    <property type="component" value="Unassembled WGS sequence"/>
</dbReference>
<evidence type="ECO:0000313" key="1">
    <source>
        <dbReference type="EMBL" id="GAA4098588.1"/>
    </source>
</evidence>
<evidence type="ECO:0008006" key="3">
    <source>
        <dbReference type="Google" id="ProtNLM"/>
    </source>
</evidence>